<evidence type="ECO:0000256" key="11">
    <source>
        <dbReference type="ARBA" id="ARBA00022786"/>
    </source>
</evidence>
<dbReference type="OMA" id="CSMLANP"/>
<dbReference type="Proteomes" id="UP000008672">
    <property type="component" value="Unassembled WGS sequence"/>
</dbReference>
<dbReference type="InParanoid" id="H3B5R6"/>
<evidence type="ECO:0000259" key="17">
    <source>
        <dbReference type="PROSITE" id="PS50802"/>
    </source>
</evidence>
<dbReference type="EC" id="3.4.19.12" evidence="5"/>
<keyword evidence="13" id="KW-0788">Thiol protease</keyword>
<evidence type="ECO:0000256" key="15">
    <source>
        <dbReference type="ARBA" id="ARBA00023242"/>
    </source>
</evidence>
<dbReference type="Ensembl" id="ENSLACT00000017363.1">
    <property type="protein sequence ID" value="ENSLACP00000017237.1"/>
    <property type="gene ID" value="ENSLACG00000015181.1"/>
</dbReference>
<dbReference type="GO" id="GO:0005737">
    <property type="term" value="C:cytoplasm"/>
    <property type="evidence" value="ECO:0007669"/>
    <property type="project" value="UniProtKB-SubCell"/>
</dbReference>
<dbReference type="GO" id="GO:0035523">
    <property type="term" value="P:protein K29-linked deubiquitination"/>
    <property type="evidence" value="ECO:0007669"/>
    <property type="project" value="TreeGrafter"/>
</dbReference>
<dbReference type="GO" id="GO:0005634">
    <property type="term" value="C:nucleus"/>
    <property type="evidence" value="ECO:0007669"/>
    <property type="project" value="UniProtKB-SubCell"/>
</dbReference>
<keyword evidence="10" id="KW-0863">Zinc-finger</keyword>
<feature type="region of interest" description="Disordered" evidence="16">
    <location>
        <begin position="665"/>
        <end position="706"/>
    </location>
</feature>
<evidence type="ECO:0000256" key="7">
    <source>
        <dbReference type="ARBA" id="ARBA00022553"/>
    </source>
</evidence>
<keyword evidence="8" id="KW-0645">Protease</keyword>
<dbReference type="SMART" id="SM00259">
    <property type="entry name" value="ZnF_A20"/>
    <property type="match status" value="6"/>
</dbReference>
<evidence type="ECO:0000259" key="18">
    <source>
        <dbReference type="PROSITE" id="PS51036"/>
    </source>
</evidence>
<evidence type="ECO:0000256" key="13">
    <source>
        <dbReference type="ARBA" id="ARBA00022807"/>
    </source>
</evidence>
<evidence type="ECO:0000256" key="9">
    <source>
        <dbReference type="ARBA" id="ARBA00022723"/>
    </source>
</evidence>
<reference evidence="19" key="2">
    <citation type="submission" date="2025-08" db="UniProtKB">
        <authorList>
            <consortium name="Ensembl"/>
        </authorList>
    </citation>
    <scope>IDENTIFICATION</scope>
</reference>
<dbReference type="EMBL" id="AFYH01066674">
    <property type="status" value="NOT_ANNOTATED_CDS"/>
    <property type="molecule type" value="Genomic_DNA"/>
</dbReference>
<dbReference type="PANTHER" id="PTHR13367:SF3">
    <property type="entry name" value="TUMOR NECROSIS FACTOR ALPHA-INDUCED PROTEIN 3"/>
    <property type="match status" value="1"/>
</dbReference>
<accession>H3B5R6</accession>
<feature type="domain" description="A20-type" evidence="18">
    <location>
        <begin position="736"/>
        <end position="771"/>
    </location>
</feature>
<dbReference type="EMBL" id="AFYH01066675">
    <property type="status" value="NOT_ANNOTATED_CDS"/>
    <property type="molecule type" value="Genomic_DNA"/>
</dbReference>
<proteinExistence type="inferred from homology"/>
<dbReference type="Pfam" id="PF01754">
    <property type="entry name" value="zf-A20"/>
    <property type="match status" value="1"/>
</dbReference>
<evidence type="ECO:0000256" key="6">
    <source>
        <dbReference type="ARBA" id="ARBA00022490"/>
    </source>
</evidence>
<keyword evidence="20" id="KW-1185">Reference proteome</keyword>
<evidence type="ECO:0000256" key="4">
    <source>
        <dbReference type="ARBA" id="ARBA00005865"/>
    </source>
</evidence>
<organism evidence="19 20">
    <name type="scientific">Latimeria chalumnae</name>
    <name type="common">Coelacanth</name>
    <dbReference type="NCBI Taxonomy" id="7897"/>
    <lineage>
        <taxon>Eukaryota</taxon>
        <taxon>Metazoa</taxon>
        <taxon>Chordata</taxon>
        <taxon>Craniata</taxon>
        <taxon>Vertebrata</taxon>
        <taxon>Euteleostomi</taxon>
        <taxon>Coelacanthiformes</taxon>
        <taxon>Coelacanthidae</taxon>
        <taxon>Latimeria</taxon>
    </lineage>
</organism>
<dbReference type="HOGENOM" id="CLU_019606_0_0_1"/>
<dbReference type="GO" id="GO:1990168">
    <property type="term" value="P:protein K33-linked deubiquitination"/>
    <property type="evidence" value="ECO:0007669"/>
    <property type="project" value="TreeGrafter"/>
</dbReference>
<feature type="domain" description="A20-type" evidence="18">
    <location>
        <begin position="581"/>
        <end position="616"/>
    </location>
</feature>
<dbReference type="GO" id="GO:0007010">
    <property type="term" value="P:cytoskeleton organization"/>
    <property type="evidence" value="ECO:0007669"/>
    <property type="project" value="TreeGrafter"/>
</dbReference>
<dbReference type="GO" id="GO:0003677">
    <property type="term" value="F:DNA binding"/>
    <property type="evidence" value="ECO:0007669"/>
    <property type="project" value="InterPro"/>
</dbReference>
<dbReference type="GeneTree" id="ENSGT00940000158448"/>
<evidence type="ECO:0000256" key="14">
    <source>
        <dbReference type="ARBA" id="ARBA00022833"/>
    </source>
</evidence>
<dbReference type="InterPro" id="IPR003323">
    <property type="entry name" value="OTU_dom"/>
</dbReference>
<dbReference type="CDD" id="cd22766">
    <property type="entry name" value="OTU_TNFAIP3"/>
    <property type="match status" value="1"/>
</dbReference>
<evidence type="ECO:0000256" key="2">
    <source>
        <dbReference type="ARBA" id="ARBA00004123"/>
    </source>
</evidence>
<evidence type="ECO:0000313" key="20">
    <source>
        <dbReference type="Proteomes" id="UP000008672"/>
    </source>
</evidence>
<dbReference type="STRING" id="7897.ENSLACP00000017237"/>
<dbReference type="InterPro" id="IPR051346">
    <property type="entry name" value="OTU_Deubiquitinase"/>
</dbReference>
<dbReference type="GO" id="GO:0070530">
    <property type="term" value="F:K63-linked polyubiquitin modification-dependent protein binding"/>
    <property type="evidence" value="ECO:0007669"/>
    <property type="project" value="TreeGrafter"/>
</dbReference>
<dbReference type="GO" id="GO:0004843">
    <property type="term" value="F:cysteine-type deubiquitinase activity"/>
    <property type="evidence" value="ECO:0007669"/>
    <property type="project" value="UniProtKB-EC"/>
</dbReference>
<keyword evidence="14" id="KW-0862">Zinc</keyword>
<dbReference type="AlphaFoldDB" id="H3B5R6"/>
<evidence type="ECO:0000256" key="12">
    <source>
        <dbReference type="ARBA" id="ARBA00022801"/>
    </source>
</evidence>
<name>H3B5R6_LATCH</name>
<evidence type="ECO:0000256" key="16">
    <source>
        <dbReference type="SAM" id="MobiDB-lite"/>
    </source>
</evidence>
<evidence type="ECO:0000256" key="3">
    <source>
        <dbReference type="ARBA" id="ARBA00004496"/>
    </source>
</evidence>
<dbReference type="GO" id="GO:0008270">
    <property type="term" value="F:zinc ion binding"/>
    <property type="evidence" value="ECO:0007669"/>
    <property type="project" value="UniProtKB-KW"/>
</dbReference>
<keyword evidence="7" id="KW-0597">Phosphoprotein</keyword>
<keyword evidence="12" id="KW-0378">Hydrolase</keyword>
<evidence type="ECO:0000256" key="1">
    <source>
        <dbReference type="ARBA" id="ARBA00000707"/>
    </source>
</evidence>
<keyword evidence="11" id="KW-0833">Ubl conjugation pathway</keyword>
<protein>
    <recommendedName>
        <fullName evidence="5">ubiquitinyl hydrolase 1</fullName>
        <ecNumber evidence="5">3.4.19.12</ecNumber>
    </recommendedName>
</protein>
<keyword evidence="15" id="KW-0539">Nucleus</keyword>
<keyword evidence="9" id="KW-0479">Metal-binding</keyword>
<keyword evidence="6" id="KW-0963">Cytoplasm</keyword>
<comment type="similarity">
    <text evidence="4">Belongs to the peptidase C64 family.</text>
</comment>
<reference evidence="20" key="1">
    <citation type="submission" date="2011-08" db="EMBL/GenBank/DDBJ databases">
        <title>The draft genome of Latimeria chalumnae.</title>
        <authorList>
            <person name="Di Palma F."/>
            <person name="Alfoldi J."/>
            <person name="Johnson J."/>
            <person name="Berlin A."/>
            <person name="Gnerre S."/>
            <person name="Jaffe D."/>
            <person name="MacCallum I."/>
            <person name="Young S."/>
            <person name="Walker B.J."/>
            <person name="Lander E."/>
            <person name="Lindblad-Toh K."/>
        </authorList>
    </citation>
    <scope>NUCLEOTIDE SEQUENCE [LARGE SCALE GENOMIC DNA]</scope>
    <source>
        <strain evidence="20">Wild caught</strain>
    </source>
</reference>
<comment type="catalytic activity">
    <reaction evidence="1">
        <text>Thiol-dependent hydrolysis of ester, thioester, amide, peptide and isopeptide bonds formed by the C-terminal Gly of ubiquitin (a 76-residue protein attached to proteins as an intracellular targeting signal).</text>
        <dbReference type="EC" id="3.4.19.12"/>
    </reaction>
</comment>
<dbReference type="GO" id="GO:0071947">
    <property type="term" value="P:protein deubiquitination involved in ubiquitin-dependent protein catabolic process"/>
    <property type="evidence" value="ECO:0007669"/>
    <property type="project" value="TreeGrafter"/>
</dbReference>
<sequence length="771" mass="87250">MERSNLLPKLLENCNLTKAVKLRELIGFDVVRPTSAKPIIHHFRTLHRHSLQVPDLQSYSSPVRDMVDKSLFDQHARRVLEKSGGLNWCKDISPLVPLSFTGDGNSLLHAISVYLWGVSDADMFLHKVLHEALTKTNTTSFKLRYQREKGKIPEHKLPHRPPDPEVWEEEWNKVVDTADPHTKGHSSLYNAYQDIYIFILANIIRRPIIVIAVKRNHKETASDSAYSFSDPSGIFLPLHWHSEECFHSPVILGHVDRIFRALVCINELAAEMDVFPLVKPTGHGLAKFPVRFLLDTEELSKKNLLPKYLDLKELSTQECSSVGVIPVSRLVHFCLPEDLNLMEDFFKLVSYQQRQWQGNSERDKDEDLEKERERRVSFSNLSITEDRCVNANCLYFCSKYTKPFCHECHQLFQQEDLAKAWNSKPNSPRRARKEPLSDRMTYYGRDTPLEIKLPKGPASAPPTASAISFFEETNVLKCQTEGCNITCSPAHNGLCSMCFLRSQVPALSELKGTEVDLFGGRCVACKQENRIFNGLCSDCLKGIQTSSTEGDPTKWMFPLQDQPQLGGKGQDEDQKATFSSVKEGEKCKTKDCHYFGTPEHSGYCTICYIANRENGLANPCSDQQPRISSRFQKMPTCLVSGCSMLGNPSYDGYCEKCHIFNQSKTNQGSRQHDPFSMTPPGRKDTQSHLEPPSALSGADALSGRANRNTRLEPWKTKSHHYQDPIAPHLAAQLNPEVPLISCKRSTCPNYGNVRCKGYCNGCYNSMRKQEG</sequence>
<dbReference type="Gene3D" id="4.10.240.30">
    <property type="match status" value="3"/>
</dbReference>
<dbReference type="PANTHER" id="PTHR13367">
    <property type="entry name" value="UBIQUITIN THIOESTERASE"/>
    <property type="match status" value="1"/>
</dbReference>
<dbReference type="InterPro" id="IPR002653">
    <property type="entry name" value="Znf_A20"/>
</dbReference>
<evidence type="ECO:0000313" key="19">
    <source>
        <dbReference type="Ensembl" id="ENSLACP00000017237.1"/>
    </source>
</evidence>
<dbReference type="PROSITE" id="PS51036">
    <property type="entry name" value="ZF_A20"/>
    <property type="match status" value="4"/>
</dbReference>
<dbReference type="eggNOG" id="KOG4345">
    <property type="taxonomic scope" value="Eukaryota"/>
</dbReference>
<reference evidence="19" key="3">
    <citation type="submission" date="2025-09" db="UniProtKB">
        <authorList>
            <consortium name="Ensembl"/>
        </authorList>
    </citation>
    <scope>IDENTIFICATION</scope>
</reference>
<dbReference type="Pfam" id="PF02338">
    <property type="entry name" value="OTU"/>
    <property type="match status" value="1"/>
</dbReference>
<comment type="subcellular location">
    <subcellularLocation>
        <location evidence="3">Cytoplasm</location>
    </subcellularLocation>
    <subcellularLocation>
        <location evidence="2">Nucleus</location>
    </subcellularLocation>
</comment>
<evidence type="ECO:0000256" key="8">
    <source>
        <dbReference type="ARBA" id="ARBA00022670"/>
    </source>
</evidence>
<feature type="domain" description="OTU" evidence="17">
    <location>
        <begin position="95"/>
        <end position="261"/>
    </location>
</feature>
<feature type="domain" description="A20-type" evidence="18">
    <location>
        <begin position="472"/>
        <end position="507"/>
    </location>
</feature>
<feature type="domain" description="A20-type" evidence="18">
    <location>
        <begin position="631"/>
        <end position="666"/>
    </location>
</feature>
<dbReference type="PROSITE" id="PS50802">
    <property type="entry name" value="OTU"/>
    <property type="match status" value="1"/>
</dbReference>
<dbReference type="GO" id="GO:0016477">
    <property type="term" value="P:cell migration"/>
    <property type="evidence" value="ECO:0007669"/>
    <property type="project" value="TreeGrafter"/>
</dbReference>
<dbReference type="GO" id="GO:0030177">
    <property type="term" value="P:positive regulation of Wnt signaling pathway"/>
    <property type="evidence" value="ECO:0007669"/>
    <property type="project" value="TreeGrafter"/>
</dbReference>
<evidence type="ECO:0000256" key="5">
    <source>
        <dbReference type="ARBA" id="ARBA00012759"/>
    </source>
</evidence>
<evidence type="ECO:0000256" key="10">
    <source>
        <dbReference type="ARBA" id="ARBA00022771"/>
    </source>
</evidence>